<protein>
    <submittedName>
        <fullName evidence="2">Uncharacterized protein</fullName>
    </submittedName>
</protein>
<keyword evidence="1" id="KW-0812">Transmembrane</keyword>
<keyword evidence="1" id="KW-0472">Membrane</keyword>
<dbReference type="AlphaFoldDB" id="A0A0F9EGX0"/>
<organism evidence="2">
    <name type="scientific">marine sediment metagenome</name>
    <dbReference type="NCBI Taxonomy" id="412755"/>
    <lineage>
        <taxon>unclassified sequences</taxon>
        <taxon>metagenomes</taxon>
        <taxon>ecological metagenomes</taxon>
    </lineage>
</organism>
<proteinExistence type="predicted"/>
<dbReference type="EMBL" id="LAZR01025027">
    <property type="protein sequence ID" value="KKL73229.1"/>
    <property type="molecule type" value="Genomic_DNA"/>
</dbReference>
<sequence>MIFEECTNQVVNITRLCIRGMDSNSTDFTLALFIVLALLITAYVLRRLLFPKNTQGGKS</sequence>
<keyword evidence="1" id="KW-1133">Transmembrane helix</keyword>
<feature type="transmembrane region" description="Helical" evidence="1">
    <location>
        <begin position="28"/>
        <end position="45"/>
    </location>
</feature>
<accession>A0A0F9EGX0</accession>
<name>A0A0F9EGX0_9ZZZZ</name>
<comment type="caution">
    <text evidence="2">The sequence shown here is derived from an EMBL/GenBank/DDBJ whole genome shotgun (WGS) entry which is preliminary data.</text>
</comment>
<evidence type="ECO:0000256" key="1">
    <source>
        <dbReference type="SAM" id="Phobius"/>
    </source>
</evidence>
<gene>
    <name evidence="2" type="ORF">LCGC14_2077030</name>
</gene>
<reference evidence="2" key="1">
    <citation type="journal article" date="2015" name="Nature">
        <title>Complex archaea that bridge the gap between prokaryotes and eukaryotes.</title>
        <authorList>
            <person name="Spang A."/>
            <person name="Saw J.H."/>
            <person name="Jorgensen S.L."/>
            <person name="Zaremba-Niedzwiedzka K."/>
            <person name="Martijn J."/>
            <person name="Lind A.E."/>
            <person name="van Eijk R."/>
            <person name="Schleper C."/>
            <person name="Guy L."/>
            <person name="Ettema T.J."/>
        </authorList>
    </citation>
    <scope>NUCLEOTIDE SEQUENCE</scope>
</reference>
<evidence type="ECO:0000313" key="2">
    <source>
        <dbReference type="EMBL" id="KKL73229.1"/>
    </source>
</evidence>